<organism evidence="1 2">
    <name type="scientific">Macleaya cordata</name>
    <name type="common">Five-seeded plume-poppy</name>
    <name type="synonym">Bocconia cordata</name>
    <dbReference type="NCBI Taxonomy" id="56857"/>
    <lineage>
        <taxon>Eukaryota</taxon>
        <taxon>Viridiplantae</taxon>
        <taxon>Streptophyta</taxon>
        <taxon>Embryophyta</taxon>
        <taxon>Tracheophyta</taxon>
        <taxon>Spermatophyta</taxon>
        <taxon>Magnoliopsida</taxon>
        <taxon>Ranunculales</taxon>
        <taxon>Papaveraceae</taxon>
        <taxon>Papaveroideae</taxon>
        <taxon>Macleaya</taxon>
    </lineage>
</organism>
<reference evidence="1 2" key="1">
    <citation type="journal article" date="2017" name="Mol. Plant">
        <title>The Genome of Medicinal Plant Macleaya cordata Provides New Insights into Benzylisoquinoline Alkaloids Metabolism.</title>
        <authorList>
            <person name="Liu X."/>
            <person name="Liu Y."/>
            <person name="Huang P."/>
            <person name="Ma Y."/>
            <person name="Qing Z."/>
            <person name="Tang Q."/>
            <person name="Cao H."/>
            <person name="Cheng P."/>
            <person name="Zheng Y."/>
            <person name="Yuan Z."/>
            <person name="Zhou Y."/>
            <person name="Liu J."/>
            <person name="Tang Z."/>
            <person name="Zhuo Y."/>
            <person name="Zhang Y."/>
            <person name="Yu L."/>
            <person name="Huang J."/>
            <person name="Yang P."/>
            <person name="Peng Q."/>
            <person name="Zhang J."/>
            <person name="Jiang W."/>
            <person name="Zhang Z."/>
            <person name="Lin K."/>
            <person name="Ro D.K."/>
            <person name="Chen X."/>
            <person name="Xiong X."/>
            <person name="Shang Y."/>
            <person name="Huang S."/>
            <person name="Zeng J."/>
        </authorList>
    </citation>
    <scope>NUCLEOTIDE SEQUENCE [LARGE SCALE GENOMIC DNA]</scope>
    <source>
        <strain evidence="2">cv. BLH2017</strain>
        <tissue evidence="1">Root</tissue>
    </source>
</reference>
<comment type="caution">
    <text evidence="1">The sequence shown here is derived from an EMBL/GenBank/DDBJ whole genome shotgun (WGS) entry which is preliminary data.</text>
</comment>
<evidence type="ECO:0000313" key="2">
    <source>
        <dbReference type="Proteomes" id="UP000195402"/>
    </source>
</evidence>
<dbReference type="OMA" id="ANMAHRS"/>
<accession>A0A200QA22</accession>
<keyword evidence="2" id="KW-1185">Reference proteome</keyword>
<protein>
    <recommendedName>
        <fullName evidence="3">Retrotransposon Copia-like N-terminal domain-containing protein</fullName>
    </recommendedName>
</protein>
<name>A0A200QA22_MACCD</name>
<dbReference type="Pfam" id="PF14223">
    <property type="entry name" value="Retrotran_gag_2"/>
    <property type="match status" value="1"/>
</dbReference>
<dbReference type="PANTHER" id="PTHR47481">
    <property type="match status" value="1"/>
</dbReference>
<proteinExistence type="predicted"/>
<dbReference type="Proteomes" id="UP000195402">
    <property type="component" value="Unassembled WGS sequence"/>
</dbReference>
<gene>
    <name evidence="1" type="ORF">BVC80_8501g6</name>
</gene>
<dbReference type="AlphaFoldDB" id="A0A200QA22"/>
<dbReference type="PANTHER" id="PTHR47481:SF22">
    <property type="entry name" value="RETROTRANSPOSON GAG DOMAIN-CONTAINING PROTEIN"/>
    <property type="match status" value="1"/>
</dbReference>
<evidence type="ECO:0008006" key="3">
    <source>
        <dbReference type="Google" id="ProtNLM"/>
    </source>
</evidence>
<evidence type="ECO:0000313" key="1">
    <source>
        <dbReference type="EMBL" id="OVA07257.1"/>
    </source>
</evidence>
<sequence length="199" mass="22332">MSSNTSSPTQSSTGSFNPPHVSQVVSNRLDGTNFLPWRAQILPFLQVYDLEKYVDGSYACPPQRLPNTDTINLAFAAWYRQDKIILSWIISSLTESVVSYVIGFSTSHGVWMALENQYASRSQAHLIQLQRELQTIWKGSLSMTDYLLHAKKLTNSLAAHLMAFEMRLEAQNSLLQQQPVANMAHRSAPSSNRTVQVSD</sequence>
<dbReference type="InParanoid" id="A0A200QA22"/>
<dbReference type="EMBL" id="MVGT01002620">
    <property type="protein sequence ID" value="OVA07257.1"/>
    <property type="molecule type" value="Genomic_DNA"/>
</dbReference>
<dbReference type="OrthoDB" id="1845088at2759"/>